<keyword evidence="1" id="KW-0808">Transferase</keyword>
<dbReference type="EC" id="2.7.7.108" evidence="5"/>
<evidence type="ECO:0000313" key="9">
    <source>
        <dbReference type="EMBL" id="CBI78082.1"/>
    </source>
</evidence>
<dbReference type="PROSITE" id="PS51459">
    <property type="entry name" value="FIDO"/>
    <property type="match status" value="1"/>
</dbReference>
<dbReference type="AlphaFoldDB" id="E6YMI0"/>
<dbReference type="OrthoDB" id="9813719at2"/>
<evidence type="ECO:0000256" key="3">
    <source>
        <dbReference type="ARBA" id="ARBA00022741"/>
    </source>
</evidence>
<evidence type="ECO:0000256" key="4">
    <source>
        <dbReference type="ARBA" id="ARBA00022840"/>
    </source>
</evidence>
<sequence length="541" mass="62335">MKKSEMMIKLEDINIPSPKNYVYPDSRVLKNKYGIMELQKFEERMTHDALKETVKVLEEPAPERFDSSYLKYLHKRLFQHALEWAGCTRDVPFTFLDGTRAVMPSMAKCDSDFGFAFGSEIKEGLDFIDQKLSEKNYLRGLSREEFVHNAAKIFGSINYIHPFREGNGRVQRLFFVKLARSVGYKLDFSATTTKRMTYVSVEVTKNAYMKPLQHLFEDISNPEKVGILKQFISNAKEYNIFDSNEKLITVAREGETYKGIGKFLASDFIVIEAGDTCILSNKDSLTPEQLRTFKLGSDFIFTALDTKDLKEIFIPEEKLAALSEDEMIEKILEYSSVREQRDKIQHCARFIYGHSDQLNEIINMIDMDPNLGEVFSEQIMACCDNKKYFISKKTKATNQSFCKLSNEIKNYANIVEDSRNQILKEYKERQKRCGQVVKMPSKEVQCILDMPEDMWEKALKSWSLSFLNKSISDFIIKVNHRLSPCECKAINDKNYEELAKSISISESKAKAIIKTIGKVKEIQKKIQVLRANALKATAMVC</sequence>
<evidence type="ECO:0000313" key="10">
    <source>
        <dbReference type="EMBL" id="KEC57051.1"/>
    </source>
</evidence>
<name>E6YMI0_9HYPH</name>
<gene>
    <name evidence="9" type="ORF">BARRO_50431</name>
    <name evidence="10" type="ORF">O99_00473</name>
</gene>
<dbReference type="InterPro" id="IPR036597">
    <property type="entry name" value="Fido-like_dom_sf"/>
</dbReference>
<keyword evidence="2" id="KW-0548">Nucleotidyltransferase</keyword>
<evidence type="ECO:0000256" key="2">
    <source>
        <dbReference type="ARBA" id="ARBA00022695"/>
    </source>
</evidence>
<evidence type="ECO:0000256" key="5">
    <source>
        <dbReference type="ARBA" id="ARBA00034531"/>
    </source>
</evidence>
<keyword evidence="4" id="KW-0067">ATP-binding</keyword>
<keyword evidence="3" id="KW-0547">Nucleotide-binding</keyword>
<dbReference type="eggNOG" id="COG2184">
    <property type="taxonomic scope" value="Bacteria"/>
</dbReference>
<evidence type="ECO:0000256" key="1">
    <source>
        <dbReference type="ARBA" id="ARBA00022679"/>
    </source>
</evidence>
<dbReference type="Proteomes" id="UP000027336">
    <property type="component" value="Unassembled WGS sequence"/>
</dbReference>
<dbReference type="InterPro" id="IPR012340">
    <property type="entry name" value="NA-bd_OB-fold"/>
</dbReference>
<reference evidence="10 11" key="2">
    <citation type="submission" date="2012-04" db="EMBL/GenBank/DDBJ databases">
        <title>The Genome Sequence of Bartonella rochalimae BMGH.</title>
        <authorList>
            <consortium name="The Broad Institute Genome Sequencing Platform"/>
            <consortium name="The Broad Institute Genome Sequencing Center for Infectious Disease"/>
            <person name="Feldgarden M."/>
            <person name="Kirby J."/>
            <person name="Kosoy M."/>
            <person name="Birtles R."/>
            <person name="Probert W.S."/>
            <person name="Chiaraviglio L."/>
            <person name="Walker B."/>
            <person name="Young S.K."/>
            <person name="Zeng Q."/>
            <person name="Gargeya S."/>
            <person name="Fitzgerald M."/>
            <person name="Haas B."/>
            <person name="Abouelleil A."/>
            <person name="Alvarado L."/>
            <person name="Arachchi H.M."/>
            <person name="Berlin A.M."/>
            <person name="Chapman S.B."/>
            <person name="Goldberg J."/>
            <person name="Griggs A."/>
            <person name="Gujja S."/>
            <person name="Hansen M."/>
            <person name="Howarth C."/>
            <person name="Imamovic A."/>
            <person name="Larimer J."/>
            <person name="McCowen C."/>
            <person name="Montmayeur A."/>
            <person name="Murphy C."/>
            <person name="Neiman D."/>
            <person name="Pearson M."/>
            <person name="Priest M."/>
            <person name="Roberts A."/>
            <person name="Saif S."/>
            <person name="Shea T."/>
            <person name="Sisk P."/>
            <person name="Sykes S."/>
            <person name="Wortman J."/>
            <person name="Nusbaum C."/>
            <person name="Birren B."/>
        </authorList>
    </citation>
    <scope>NUCLEOTIDE SEQUENCE [LARGE SCALE GENOMIC DNA]</scope>
    <source>
        <strain evidence="10 11">ATCC BAA-1498</strain>
    </source>
</reference>
<evidence type="ECO:0000313" key="11">
    <source>
        <dbReference type="Proteomes" id="UP000027336"/>
    </source>
</evidence>
<comment type="catalytic activity">
    <reaction evidence="7">
        <text>L-tyrosyl-[protein] + ATP = O-(5'-adenylyl)-L-tyrosyl-[protein] + diphosphate</text>
        <dbReference type="Rhea" id="RHEA:54288"/>
        <dbReference type="Rhea" id="RHEA-COMP:10136"/>
        <dbReference type="Rhea" id="RHEA-COMP:13846"/>
        <dbReference type="ChEBI" id="CHEBI:30616"/>
        <dbReference type="ChEBI" id="CHEBI:33019"/>
        <dbReference type="ChEBI" id="CHEBI:46858"/>
        <dbReference type="ChEBI" id="CHEBI:83624"/>
        <dbReference type="EC" id="2.7.7.108"/>
    </reaction>
</comment>
<dbReference type="EMBL" id="FN645459">
    <property type="protein sequence ID" value="CBI78082.1"/>
    <property type="molecule type" value="Genomic_DNA"/>
</dbReference>
<keyword evidence="11" id="KW-1185">Reference proteome</keyword>
<dbReference type="GO" id="GO:0051302">
    <property type="term" value="P:regulation of cell division"/>
    <property type="evidence" value="ECO:0007669"/>
    <property type="project" value="TreeGrafter"/>
</dbReference>
<evidence type="ECO:0000259" key="8">
    <source>
        <dbReference type="PROSITE" id="PS51459"/>
    </source>
</evidence>
<organism evidence="9">
    <name type="scientific">Bartonella rochalimae ATCC BAA-1498</name>
    <dbReference type="NCBI Taxonomy" id="685782"/>
    <lineage>
        <taxon>Bacteria</taxon>
        <taxon>Pseudomonadati</taxon>
        <taxon>Pseudomonadota</taxon>
        <taxon>Alphaproteobacteria</taxon>
        <taxon>Hyphomicrobiales</taxon>
        <taxon>Bartonellaceae</taxon>
        <taxon>Bartonella</taxon>
    </lineage>
</organism>
<reference evidence="9" key="1">
    <citation type="journal article" date="2011" name="PLoS Genet.">
        <title>Parallel evolution of a type IV secretion system in radiating lineages of the host-restricted bacterial pathogen Bartonella.</title>
        <authorList>
            <person name="Engel P."/>
            <person name="Salzburger W."/>
            <person name="Liesch M."/>
            <person name="Chang C.C."/>
            <person name="Maruyama S."/>
            <person name="Lanz C."/>
            <person name="Calteau A."/>
            <person name="Lajus A."/>
            <person name="Medigue C."/>
            <person name="Schuster S.C."/>
            <person name="Dehio C."/>
        </authorList>
    </citation>
    <scope>NUCLEOTIDE SEQUENCE</scope>
    <source>
        <strain evidence="9">ATCC BAA-1498</strain>
    </source>
</reference>
<evidence type="ECO:0000256" key="6">
    <source>
        <dbReference type="ARBA" id="ARBA00047939"/>
    </source>
</evidence>
<dbReference type="InterPro" id="IPR003812">
    <property type="entry name" value="Fido"/>
</dbReference>
<dbReference type="GO" id="GO:0005524">
    <property type="term" value="F:ATP binding"/>
    <property type="evidence" value="ECO:0007669"/>
    <property type="project" value="UniProtKB-KW"/>
</dbReference>
<protein>
    <recommendedName>
        <fullName evidence="5">protein adenylyltransferase</fullName>
        <ecNumber evidence="5">2.7.7.108</ecNumber>
    </recommendedName>
</protein>
<dbReference type="Gene3D" id="2.40.50.140">
    <property type="entry name" value="Nucleic acid-binding proteins"/>
    <property type="match status" value="1"/>
</dbReference>
<dbReference type="HOGENOM" id="CLU_024177_0_0_5"/>
<dbReference type="PATRIC" id="fig|685782.3.peg.494"/>
<dbReference type="EMBL" id="AHPK01000002">
    <property type="protein sequence ID" value="KEC57051.1"/>
    <property type="molecule type" value="Genomic_DNA"/>
</dbReference>
<feature type="domain" description="Fido" evidence="8">
    <location>
        <begin position="65"/>
        <end position="218"/>
    </location>
</feature>
<evidence type="ECO:0000256" key="7">
    <source>
        <dbReference type="ARBA" id="ARBA00048696"/>
    </source>
</evidence>
<accession>E6YMI0</accession>
<dbReference type="PANTHER" id="PTHR39560">
    <property type="entry name" value="PROTEIN ADENYLYLTRANSFERASE FIC-RELATED"/>
    <property type="match status" value="1"/>
</dbReference>
<proteinExistence type="predicted"/>
<dbReference type="Gene3D" id="1.10.3290.10">
    <property type="entry name" value="Fido-like domain"/>
    <property type="match status" value="1"/>
</dbReference>
<dbReference type="RefSeq" id="WP_035006139.1">
    <property type="nucleotide sequence ID" value="NZ_KL407337.1"/>
</dbReference>
<comment type="catalytic activity">
    <reaction evidence="6">
        <text>L-threonyl-[protein] + ATP = 3-O-(5'-adenylyl)-L-threonyl-[protein] + diphosphate</text>
        <dbReference type="Rhea" id="RHEA:54292"/>
        <dbReference type="Rhea" id="RHEA-COMP:11060"/>
        <dbReference type="Rhea" id="RHEA-COMP:13847"/>
        <dbReference type="ChEBI" id="CHEBI:30013"/>
        <dbReference type="ChEBI" id="CHEBI:30616"/>
        <dbReference type="ChEBI" id="CHEBI:33019"/>
        <dbReference type="ChEBI" id="CHEBI:138113"/>
        <dbReference type="EC" id="2.7.7.108"/>
    </reaction>
</comment>
<dbReference type="PANTHER" id="PTHR39560:SF1">
    <property type="entry name" value="PROTEIN ADENYLYLTRANSFERASE FIC-RELATED"/>
    <property type="match status" value="1"/>
</dbReference>
<dbReference type="GO" id="GO:0070733">
    <property type="term" value="F:AMPylase activity"/>
    <property type="evidence" value="ECO:0007669"/>
    <property type="project" value="UniProtKB-EC"/>
</dbReference>
<dbReference type="NCBIfam" id="NF033856">
    <property type="entry name" value="T4SS_effec_BID"/>
    <property type="match status" value="1"/>
</dbReference>
<dbReference type="SUPFAM" id="SSF140931">
    <property type="entry name" value="Fic-like"/>
    <property type="match status" value="1"/>
</dbReference>
<dbReference type="Pfam" id="PF02661">
    <property type="entry name" value="Fic"/>
    <property type="match status" value="1"/>
</dbReference>